<dbReference type="AlphaFoldDB" id="A0A1V0P399"/>
<organism evidence="1 2">
    <name type="scientific">Lactococcus lactis subsp. lactis</name>
    <name type="common">Streptococcus lactis</name>
    <dbReference type="NCBI Taxonomy" id="1360"/>
    <lineage>
        <taxon>Bacteria</taxon>
        <taxon>Bacillati</taxon>
        <taxon>Bacillota</taxon>
        <taxon>Bacilli</taxon>
        <taxon>Lactobacillales</taxon>
        <taxon>Streptococcaceae</taxon>
        <taxon>Lactococcus</taxon>
    </lineage>
</organism>
<dbReference type="EMBL" id="CP015902">
    <property type="protein sequence ID" value="ARE21255.1"/>
    <property type="molecule type" value="Genomic_DNA"/>
</dbReference>
<proteinExistence type="predicted"/>
<dbReference type="RefSeq" id="WP_081213614.1">
    <property type="nucleotide sequence ID" value="NZ_CP015902.2"/>
</dbReference>
<sequence>MKLFIWQGRGVLQDWTSGQIIALAPDLEQALKAIENECDYCMDSFPNHNPTKIIDLGQCSEKIQNEAWVTWGGG</sequence>
<protein>
    <submittedName>
        <fullName evidence="1">Uncharacterized protein</fullName>
    </submittedName>
</protein>
<evidence type="ECO:0000313" key="1">
    <source>
        <dbReference type="EMBL" id="ARE21255.1"/>
    </source>
</evidence>
<gene>
    <name evidence="1" type="ORF">LLUC06_1712</name>
</gene>
<reference evidence="1 2" key="1">
    <citation type="journal article" date="2017" name="BMC Genomics">
        <title>Comparative and functional genomics of the Lactococcus lactis taxon; insights into evolution and niche adaptation.</title>
        <authorList>
            <person name="Kelleher P."/>
            <person name="Bottacini F."/>
            <person name="Mahony J."/>
            <person name="Kilcawley K.N."/>
            <person name="van Sinderen D."/>
        </authorList>
    </citation>
    <scope>NUCLEOTIDE SEQUENCE [LARGE SCALE GENOMIC DNA]</scope>
    <source>
        <strain evidence="1 2">UC06</strain>
    </source>
</reference>
<evidence type="ECO:0000313" key="2">
    <source>
        <dbReference type="Proteomes" id="UP000192095"/>
    </source>
</evidence>
<accession>A0A1V0P399</accession>
<name>A0A1V0P399_LACLL</name>
<dbReference type="Proteomes" id="UP000192095">
    <property type="component" value="Chromosome"/>
</dbReference>